<evidence type="ECO:0000256" key="8">
    <source>
        <dbReference type="ARBA" id="ARBA00022603"/>
    </source>
</evidence>
<dbReference type="HAMAP" id="MF_00605">
    <property type="entry name" value="TrmD"/>
    <property type="match status" value="1"/>
</dbReference>
<gene>
    <name evidence="15 19" type="primary">trmD</name>
    <name evidence="19" type="ordered locus">NAMH_1509</name>
</gene>
<comment type="subcellular location">
    <subcellularLocation>
        <location evidence="2 15 17">Cytoplasm</location>
    </subcellularLocation>
</comment>
<dbReference type="InterPro" id="IPR002649">
    <property type="entry name" value="tRNA_m1G_MeTrfase_TrmD"/>
</dbReference>
<dbReference type="EMBL" id="CP001279">
    <property type="protein sequence ID" value="ACM93469.1"/>
    <property type="molecule type" value="Genomic_DNA"/>
</dbReference>
<proteinExistence type="inferred from homology"/>
<dbReference type="OrthoDB" id="9807416at2"/>
<dbReference type="PANTHER" id="PTHR46417">
    <property type="entry name" value="TRNA (GUANINE-N(1)-)-METHYLTRANSFERASE"/>
    <property type="match status" value="1"/>
</dbReference>
<evidence type="ECO:0000256" key="13">
    <source>
        <dbReference type="ARBA" id="ARBA00033392"/>
    </source>
</evidence>
<evidence type="ECO:0000256" key="14">
    <source>
        <dbReference type="ARBA" id="ARBA00047783"/>
    </source>
</evidence>
<evidence type="ECO:0000256" key="12">
    <source>
        <dbReference type="ARBA" id="ARBA00029736"/>
    </source>
</evidence>
<evidence type="ECO:0000256" key="7">
    <source>
        <dbReference type="ARBA" id="ARBA00022490"/>
    </source>
</evidence>
<evidence type="ECO:0000256" key="3">
    <source>
        <dbReference type="ARBA" id="ARBA00007630"/>
    </source>
</evidence>
<dbReference type="InterPro" id="IPR016009">
    <property type="entry name" value="tRNA_MeTrfase_TRMD/TRM10"/>
</dbReference>
<dbReference type="Proteomes" id="UP000000448">
    <property type="component" value="Chromosome"/>
</dbReference>
<evidence type="ECO:0000256" key="4">
    <source>
        <dbReference type="ARBA" id="ARBA00011738"/>
    </source>
</evidence>
<evidence type="ECO:0000259" key="18">
    <source>
        <dbReference type="Pfam" id="PF01746"/>
    </source>
</evidence>
<evidence type="ECO:0000313" key="20">
    <source>
        <dbReference type="Proteomes" id="UP000000448"/>
    </source>
</evidence>
<dbReference type="NCBIfam" id="TIGR00088">
    <property type="entry name" value="trmD"/>
    <property type="match status" value="1"/>
</dbReference>
<dbReference type="Gene3D" id="3.40.1280.10">
    <property type="match status" value="1"/>
</dbReference>
<dbReference type="GO" id="GO:0002939">
    <property type="term" value="P:tRNA N1-guanine methylation"/>
    <property type="evidence" value="ECO:0007669"/>
    <property type="project" value="TreeGrafter"/>
</dbReference>
<evidence type="ECO:0000256" key="11">
    <source>
        <dbReference type="ARBA" id="ARBA00022694"/>
    </source>
</evidence>
<dbReference type="SUPFAM" id="SSF75217">
    <property type="entry name" value="alpha/beta knot"/>
    <property type="match status" value="1"/>
</dbReference>
<dbReference type="AlphaFoldDB" id="B9L6B2"/>
<feature type="binding site" evidence="15 16">
    <location>
        <begin position="132"/>
        <end position="137"/>
    </location>
    <ligand>
        <name>S-adenosyl-L-methionine</name>
        <dbReference type="ChEBI" id="CHEBI:59789"/>
    </ligand>
</feature>
<dbReference type="Pfam" id="PF01746">
    <property type="entry name" value="tRNA_m1G_MT"/>
    <property type="match status" value="1"/>
</dbReference>
<dbReference type="InterPro" id="IPR029026">
    <property type="entry name" value="tRNA_m1G_MTases_N"/>
</dbReference>
<dbReference type="GO" id="GO:0052906">
    <property type="term" value="F:tRNA (guanine(37)-N1)-methyltransferase activity"/>
    <property type="evidence" value="ECO:0007669"/>
    <property type="project" value="UniProtKB-UniRule"/>
</dbReference>
<sequence length="219" mass="24574">MKIIFLTLFPNIISCYFEDSVLKKALDKDIFEIEFVNFRDYAVNKYKRVDTPLVGGGAGMIIDNEALRNALDDLKSKNQRAKVIFLTPVGKKFNQKDAIRLASEEVLILVCGRYEGFDERLIEDFADEVLSIGDYILTGGELGALVIADAVLRNVKGVLGNSESLEGESFENSLLEPPQFSKKGKVPDILKSGNHTKIKEWQKELSVCKTKFHRPDLIS</sequence>
<keyword evidence="8 15" id="KW-0489">Methyltransferase</keyword>
<evidence type="ECO:0000313" key="19">
    <source>
        <dbReference type="EMBL" id="ACM93469.1"/>
    </source>
</evidence>
<dbReference type="KEGG" id="nam:NAMH_1509"/>
<dbReference type="GO" id="GO:0005829">
    <property type="term" value="C:cytosol"/>
    <property type="evidence" value="ECO:0007669"/>
    <property type="project" value="TreeGrafter"/>
</dbReference>
<dbReference type="PIRSF" id="PIRSF000386">
    <property type="entry name" value="tRNA_mtase"/>
    <property type="match status" value="1"/>
</dbReference>
<evidence type="ECO:0000256" key="5">
    <source>
        <dbReference type="ARBA" id="ARBA00012807"/>
    </source>
</evidence>
<comment type="similarity">
    <text evidence="3 15 17">Belongs to the RNA methyltransferase TrmD family.</text>
</comment>
<comment type="function">
    <text evidence="1 15 17">Specifically methylates guanosine-37 in various tRNAs.</text>
</comment>
<comment type="catalytic activity">
    <reaction evidence="14 15 17">
        <text>guanosine(37) in tRNA + S-adenosyl-L-methionine = N(1)-methylguanosine(37) in tRNA + S-adenosyl-L-homocysteine + H(+)</text>
        <dbReference type="Rhea" id="RHEA:36899"/>
        <dbReference type="Rhea" id="RHEA-COMP:10145"/>
        <dbReference type="Rhea" id="RHEA-COMP:10147"/>
        <dbReference type="ChEBI" id="CHEBI:15378"/>
        <dbReference type="ChEBI" id="CHEBI:57856"/>
        <dbReference type="ChEBI" id="CHEBI:59789"/>
        <dbReference type="ChEBI" id="CHEBI:73542"/>
        <dbReference type="ChEBI" id="CHEBI:74269"/>
        <dbReference type="EC" id="2.1.1.228"/>
    </reaction>
</comment>
<evidence type="ECO:0000256" key="15">
    <source>
        <dbReference type="HAMAP-Rule" id="MF_00605"/>
    </source>
</evidence>
<dbReference type="Gene3D" id="1.10.1270.20">
    <property type="entry name" value="tRNA(m1g37)methyltransferase, domain 2"/>
    <property type="match status" value="1"/>
</dbReference>
<dbReference type="InterPro" id="IPR029028">
    <property type="entry name" value="Alpha/beta_knot_MTases"/>
</dbReference>
<dbReference type="NCBIfam" id="NF000648">
    <property type="entry name" value="PRK00026.1"/>
    <property type="match status" value="1"/>
</dbReference>
<dbReference type="STRING" id="598659.NAMH_1509"/>
<evidence type="ECO:0000256" key="9">
    <source>
        <dbReference type="ARBA" id="ARBA00022679"/>
    </source>
</evidence>
<feature type="binding site" evidence="15 16">
    <location>
        <position position="112"/>
    </location>
    <ligand>
        <name>S-adenosyl-L-methionine</name>
        <dbReference type="ChEBI" id="CHEBI:59789"/>
    </ligand>
</feature>
<evidence type="ECO:0000256" key="6">
    <source>
        <dbReference type="ARBA" id="ARBA00014679"/>
    </source>
</evidence>
<evidence type="ECO:0000256" key="10">
    <source>
        <dbReference type="ARBA" id="ARBA00022691"/>
    </source>
</evidence>
<comment type="subunit">
    <text evidence="4 15 17">Homodimer.</text>
</comment>
<dbReference type="EC" id="2.1.1.228" evidence="5 15"/>
<dbReference type="CDD" id="cd18080">
    <property type="entry name" value="TrmD-like"/>
    <property type="match status" value="1"/>
</dbReference>
<keyword evidence="11 15" id="KW-0819">tRNA processing</keyword>
<dbReference type="RefSeq" id="WP_015902521.1">
    <property type="nucleotide sequence ID" value="NC_012115.1"/>
</dbReference>
<organism evidence="19 20">
    <name type="scientific">Nautilia profundicola (strain ATCC BAA-1463 / DSM 18972 / AmH)</name>
    <dbReference type="NCBI Taxonomy" id="598659"/>
    <lineage>
        <taxon>Bacteria</taxon>
        <taxon>Pseudomonadati</taxon>
        <taxon>Campylobacterota</taxon>
        <taxon>Epsilonproteobacteria</taxon>
        <taxon>Nautiliales</taxon>
        <taxon>Nautiliaceae</taxon>
        <taxon>Nautilia</taxon>
    </lineage>
</organism>
<keyword evidence="20" id="KW-1185">Reference proteome</keyword>
<keyword evidence="9 15" id="KW-0808">Transferase</keyword>
<dbReference type="HOGENOM" id="CLU_047363_0_1_7"/>
<keyword evidence="10 15" id="KW-0949">S-adenosyl-L-methionine</keyword>
<reference evidence="19 20" key="1">
    <citation type="journal article" date="2009" name="PLoS Genet.">
        <title>Adaptations to submarine hydrothermal environments exemplified by the genome of Nautilia profundicola.</title>
        <authorList>
            <person name="Campbell B.J."/>
            <person name="Smith J.L."/>
            <person name="Hanson T.E."/>
            <person name="Klotz M.G."/>
            <person name="Stein L.Y."/>
            <person name="Lee C.K."/>
            <person name="Wu D."/>
            <person name="Robinson J.M."/>
            <person name="Khouri H.M."/>
            <person name="Eisen J.A."/>
            <person name="Cary S.C."/>
        </authorList>
    </citation>
    <scope>NUCLEOTIDE SEQUENCE [LARGE SCALE GENOMIC DNA]</scope>
    <source>
        <strain evidence="20">ATCC BAA-1463 / DSM 18972 / AmH</strain>
    </source>
</reference>
<dbReference type="eggNOG" id="COG0336">
    <property type="taxonomic scope" value="Bacteria"/>
</dbReference>
<protein>
    <recommendedName>
        <fullName evidence="6 15">tRNA (guanine-N(1)-)-methyltransferase</fullName>
        <ecNumber evidence="5 15">2.1.1.228</ecNumber>
    </recommendedName>
    <alternativeName>
        <fullName evidence="12 15">M1G-methyltransferase</fullName>
    </alternativeName>
    <alternativeName>
        <fullName evidence="13 15">tRNA [GM37] methyltransferase</fullName>
    </alternativeName>
</protein>
<dbReference type="InterPro" id="IPR023148">
    <property type="entry name" value="tRNA_m1G_MeTrfase_C_sf"/>
</dbReference>
<evidence type="ECO:0000256" key="1">
    <source>
        <dbReference type="ARBA" id="ARBA00002634"/>
    </source>
</evidence>
<accession>B9L6B2</accession>
<name>B9L6B2_NAUPA</name>
<keyword evidence="7 15" id="KW-0963">Cytoplasm</keyword>
<evidence type="ECO:0000256" key="2">
    <source>
        <dbReference type="ARBA" id="ARBA00004496"/>
    </source>
</evidence>
<dbReference type="PANTHER" id="PTHR46417:SF1">
    <property type="entry name" value="TRNA (GUANINE-N(1)-)-METHYLTRANSFERASE"/>
    <property type="match status" value="1"/>
</dbReference>
<feature type="domain" description="tRNA methyltransferase TRMD/TRM10-type" evidence="18">
    <location>
        <begin position="1"/>
        <end position="218"/>
    </location>
</feature>
<evidence type="ECO:0000256" key="16">
    <source>
        <dbReference type="PIRSR" id="PIRSR000386-1"/>
    </source>
</evidence>
<evidence type="ECO:0000256" key="17">
    <source>
        <dbReference type="RuleBase" id="RU003464"/>
    </source>
</evidence>